<evidence type="ECO:0000313" key="5">
    <source>
        <dbReference type="EMBL" id="ABI55414.1"/>
    </source>
</evidence>
<dbReference type="RefSeq" id="WP_011627810.1">
    <property type="nucleotide sequence ID" value="NC_008340.1"/>
</dbReference>
<feature type="domain" description="IcmF-related" evidence="3">
    <location>
        <begin position="527"/>
        <end position="840"/>
    </location>
</feature>
<sequence length="1205" mass="134610">MSDKARNRVAGRLRGTMGSVTGGRVSRYSGWVGALRRGWPWVVGLLGIALLAVVWIWGPAWQIGGARPLAPWPNRLLVILCAVLVVLVIIGLRLRARLRDAEPPRDEAEIPDPVAQATAGQEQGLNHCLDQLRRQRGRHALQALPWYLVLGPEGSGKTSLVQRSGQRFSLTRSLHPQGGEASDSGLRCWASDRAVTLEPGAAWLLQGGWDRDGADALSASLWQHLVGWLQRRRPRRPLDGVLLVLDLSRLTSAGARDDWGDALRERLQELTTTYQSRLPVYVVFSQMDRLYGFDAFFRHAVGDARCEPWGFSFSAGSLADPDAWEEEFTGAYRRMLGRIERQLVAWLAACRDQGEREALFRFSRQLAGLEPLLSETLQRVLGSRRYAVEPLVRGVYFASLGQQGVPIDAFADAATARYRLPDLVHRARRNGQQSLAWFSERLLQRVVFPEAGLAGDSLRFVRRRRWLRGAGLVFSLAGLSGLVIGWGHYYQHNLVALQAVEARAEALADLRPAQEHLDDPSGQHLVPALDELREVAGVFDGPRGAWAGLADMGLYQGHRVGDAMDQAYLDALRYRFLPALMLGIADEMNTLAPGSEEQLVRLRVLRMLADARGREPDRVRDYMADRWQALLPNRGRLQGRLLEHLDHALVHTDLAGRQAHDPRAAAALAPVAGSIRKAQQAFSRSPVDERVYTLLKRRGQDRAGGGVRLDRSVGSGWGTVFRADDDDPDGVTVSPLLTRDGFEQVFLGELDGATVLALNDLWVLGERDDPQFSERDEQRLREALREQYVADFHAGWRRALGNIHLTDLESIPHAVIVIDALLGGGRPLERLLAEIERHTRLYPELPVDDDVARDRLRGSSRYRLAGKLAAPFQPLHALHRKGEEADGDLAAVRAALGALRDHLRAVEQSSEPGRIAYRHARNRLLQDSGDPVDRVERLAEELPAPLDGFMAGIAEQSWRLISGEAIRYLEQQWLDEVIAPFEADLAGRYPLEPNARREVALEDFERFFAAGGTLDSFFMDKLQPFLDEAPELLEGPDGRSLLNPRLRTALERAERIREAYFGRDGLLDVGFTLAPVSLSGDKRRSVLNVDGQILEYRHGAPQRVAMLWPNSLRQTNESGITLVPDRVNRSPRSERHQGAWAWFRLLDEARVVAVGERELRLSFQVDGGEMSYRLTADRTRNPFTRPLTRGYTVPATLYRNGVGGR</sequence>
<dbReference type="EMBL" id="CP000453">
    <property type="protein sequence ID" value="ABI55414.1"/>
    <property type="molecule type" value="Genomic_DNA"/>
</dbReference>
<dbReference type="InterPro" id="IPR010623">
    <property type="entry name" value="IcmF_C"/>
</dbReference>
<dbReference type="PANTHER" id="PTHR36153:SF5">
    <property type="entry name" value="EXPORTED PROTEIN"/>
    <property type="match status" value="1"/>
</dbReference>
<feature type="domain" description="Type VI secretion system IcmF C-terminal" evidence="2">
    <location>
        <begin position="1071"/>
        <end position="1177"/>
    </location>
</feature>
<dbReference type="OrthoDB" id="9758229at2"/>
<dbReference type="AlphaFoldDB" id="Q0ACM3"/>
<dbReference type="InterPro" id="IPR025743">
    <property type="entry name" value="TssM1_N"/>
</dbReference>
<dbReference type="InterPro" id="IPR053156">
    <property type="entry name" value="T6SS_TssM-like"/>
</dbReference>
<feature type="transmembrane region" description="Helical" evidence="1">
    <location>
        <begin position="38"/>
        <end position="57"/>
    </location>
</feature>
<evidence type="ECO:0000313" key="6">
    <source>
        <dbReference type="Proteomes" id="UP000001962"/>
    </source>
</evidence>
<gene>
    <name evidence="5" type="ordered locus">Mlg_0057</name>
</gene>
<evidence type="ECO:0000259" key="2">
    <source>
        <dbReference type="Pfam" id="PF06744"/>
    </source>
</evidence>
<evidence type="ECO:0000259" key="4">
    <source>
        <dbReference type="Pfam" id="PF14331"/>
    </source>
</evidence>
<reference evidence="6" key="1">
    <citation type="submission" date="2006-08" db="EMBL/GenBank/DDBJ databases">
        <title>Complete sequence of Alkalilimnicola ehrilichei MLHE-1.</title>
        <authorList>
            <person name="Copeland A."/>
            <person name="Lucas S."/>
            <person name="Lapidus A."/>
            <person name="Barry K."/>
            <person name="Detter J.C."/>
            <person name="Glavina del Rio T."/>
            <person name="Hammon N."/>
            <person name="Israni S."/>
            <person name="Dalin E."/>
            <person name="Tice H."/>
            <person name="Pitluck S."/>
            <person name="Sims D."/>
            <person name="Brettin T."/>
            <person name="Bruce D."/>
            <person name="Han C."/>
            <person name="Tapia R."/>
            <person name="Gilna P."/>
            <person name="Schmutz J."/>
            <person name="Larimer F."/>
            <person name="Land M."/>
            <person name="Hauser L."/>
            <person name="Kyrpides N."/>
            <person name="Mikhailova N."/>
            <person name="Oremland R.S."/>
            <person name="Hoeft S.E."/>
            <person name="Switzer-Blum J."/>
            <person name="Kulp T."/>
            <person name="King G."/>
            <person name="Tabita R."/>
            <person name="Witte B."/>
            <person name="Santini J.M."/>
            <person name="Basu P."/>
            <person name="Hollibaugh J.T."/>
            <person name="Xie G."/>
            <person name="Stolz J.F."/>
            <person name="Richardson P."/>
        </authorList>
    </citation>
    <scope>NUCLEOTIDE SEQUENCE [LARGE SCALE GENOMIC DNA]</scope>
    <source>
        <strain evidence="6">ATCC BAA-1101 / DSM 17681 / MLHE-1</strain>
    </source>
</reference>
<dbReference type="NCBIfam" id="TIGR03348">
    <property type="entry name" value="VI_IcmF"/>
    <property type="match status" value="1"/>
</dbReference>
<keyword evidence="1" id="KW-1133">Transmembrane helix</keyword>
<keyword evidence="1" id="KW-0472">Membrane</keyword>
<dbReference type="InterPro" id="IPR017731">
    <property type="entry name" value="TssM1-like"/>
</dbReference>
<dbReference type="eggNOG" id="COG3523">
    <property type="taxonomic scope" value="Bacteria"/>
</dbReference>
<dbReference type="KEGG" id="aeh:Mlg_0057"/>
<feature type="domain" description="Type VI secretion system component TssM1 N-terminal" evidence="4">
    <location>
        <begin position="219"/>
        <end position="473"/>
    </location>
</feature>
<dbReference type="InterPro" id="IPR027417">
    <property type="entry name" value="P-loop_NTPase"/>
</dbReference>
<organism evidence="5 6">
    <name type="scientific">Alkalilimnicola ehrlichii (strain ATCC BAA-1101 / DSM 17681 / MLHE-1)</name>
    <dbReference type="NCBI Taxonomy" id="187272"/>
    <lineage>
        <taxon>Bacteria</taxon>
        <taxon>Pseudomonadati</taxon>
        <taxon>Pseudomonadota</taxon>
        <taxon>Gammaproteobacteria</taxon>
        <taxon>Chromatiales</taxon>
        <taxon>Ectothiorhodospiraceae</taxon>
        <taxon>Alkalilimnicola</taxon>
    </lineage>
</organism>
<dbReference type="Proteomes" id="UP000001962">
    <property type="component" value="Chromosome"/>
</dbReference>
<protein>
    <submittedName>
        <fullName evidence="5">ImcF domain protein</fullName>
    </submittedName>
</protein>
<proteinExistence type="predicted"/>
<dbReference type="InterPro" id="IPR009612">
    <property type="entry name" value="IcmF-rel"/>
</dbReference>
<dbReference type="Pfam" id="PF06761">
    <property type="entry name" value="IcmF-related"/>
    <property type="match status" value="1"/>
</dbReference>
<feature type="transmembrane region" description="Helical" evidence="1">
    <location>
        <begin position="466"/>
        <end position="489"/>
    </location>
</feature>
<dbReference type="PANTHER" id="PTHR36153">
    <property type="entry name" value="INNER MEMBRANE PROTEIN-RELATED"/>
    <property type="match status" value="1"/>
</dbReference>
<evidence type="ECO:0000259" key="3">
    <source>
        <dbReference type="Pfam" id="PF06761"/>
    </source>
</evidence>
<dbReference type="Pfam" id="PF14331">
    <property type="entry name" value="IcmF-related_N"/>
    <property type="match status" value="1"/>
</dbReference>
<evidence type="ECO:0000256" key="1">
    <source>
        <dbReference type="SAM" id="Phobius"/>
    </source>
</evidence>
<keyword evidence="1" id="KW-0812">Transmembrane</keyword>
<feature type="transmembrane region" description="Helical" evidence="1">
    <location>
        <begin position="77"/>
        <end position="96"/>
    </location>
</feature>
<accession>Q0ACM3</accession>
<keyword evidence="6" id="KW-1185">Reference proteome</keyword>
<name>Q0ACM3_ALKEH</name>
<dbReference type="SUPFAM" id="SSF52540">
    <property type="entry name" value="P-loop containing nucleoside triphosphate hydrolases"/>
    <property type="match status" value="1"/>
</dbReference>
<dbReference type="Pfam" id="PF06744">
    <property type="entry name" value="IcmF_C"/>
    <property type="match status" value="1"/>
</dbReference>
<dbReference type="HOGENOM" id="CLU_003353_1_0_6"/>